<reference evidence="9 10" key="1">
    <citation type="journal article" date="2015" name="Genome Announc.">
        <title>Expanding the biotechnology potential of lactobacilli through comparative genomics of 213 strains and associated genera.</title>
        <authorList>
            <person name="Sun Z."/>
            <person name="Harris H.M."/>
            <person name="McCann A."/>
            <person name="Guo C."/>
            <person name="Argimon S."/>
            <person name="Zhang W."/>
            <person name="Yang X."/>
            <person name="Jeffery I.B."/>
            <person name="Cooney J.C."/>
            <person name="Kagawa T.F."/>
            <person name="Liu W."/>
            <person name="Song Y."/>
            <person name="Salvetti E."/>
            <person name="Wrobel A."/>
            <person name="Rasinkangas P."/>
            <person name="Parkhill J."/>
            <person name="Rea M.C."/>
            <person name="O'Sullivan O."/>
            <person name="Ritari J."/>
            <person name="Douillard F.P."/>
            <person name="Paul Ross R."/>
            <person name="Yang R."/>
            <person name="Briner A.E."/>
            <person name="Felis G.E."/>
            <person name="de Vos W.M."/>
            <person name="Barrangou R."/>
            <person name="Klaenhammer T.R."/>
            <person name="Caufield P.W."/>
            <person name="Cui Y."/>
            <person name="Zhang H."/>
            <person name="O'Toole P.W."/>
        </authorList>
    </citation>
    <scope>NUCLEOTIDE SEQUENCE [LARGE SCALE GENOMIC DNA]</scope>
    <source>
        <strain evidence="9 10">DSM 15814</strain>
    </source>
</reference>
<dbReference type="EC" id="5.1.3.21" evidence="5"/>
<evidence type="ECO:0000313" key="10">
    <source>
        <dbReference type="Proteomes" id="UP000051999"/>
    </source>
</evidence>
<dbReference type="PANTHER" id="PTHR10091:SF0">
    <property type="entry name" value="GALACTOSE MUTAROTASE"/>
    <property type="match status" value="1"/>
</dbReference>
<name>A0A0R1RBJ0_9LACO</name>
<dbReference type="STRING" id="1114972.FD35_GL000635"/>
<feature type="binding site" evidence="8">
    <location>
        <begin position="179"/>
        <end position="181"/>
    </location>
    <ligand>
        <name>beta-D-galactose</name>
        <dbReference type="ChEBI" id="CHEBI:27667"/>
    </ligand>
</feature>
<dbReference type="PATRIC" id="fig|1114972.6.peg.635"/>
<dbReference type="UniPathway" id="UPA00242"/>
<protein>
    <recommendedName>
        <fullName evidence="5">Maltose epimerase</fullName>
        <ecNumber evidence="5">5.1.3.21</ecNumber>
    </recommendedName>
</protein>
<dbReference type="Proteomes" id="UP000051999">
    <property type="component" value="Unassembled WGS sequence"/>
</dbReference>
<dbReference type="AlphaFoldDB" id="A0A0R1RBJ0"/>
<proteinExistence type="inferred from homology"/>
<dbReference type="SUPFAM" id="SSF74650">
    <property type="entry name" value="Galactose mutarotase-like"/>
    <property type="match status" value="1"/>
</dbReference>
<dbReference type="InterPro" id="IPR014718">
    <property type="entry name" value="GH-type_carb-bd"/>
</dbReference>
<evidence type="ECO:0000256" key="2">
    <source>
        <dbReference type="ARBA" id="ARBA00006206"/>
    </source>
</evidence>
<dbReference type="GO" id="GO:0050558">
    <property type="term" value="F:maltose epimerase activity"/>
    <property type="evidence" value="ECO:0007669"/>
    <property type="project" value="UniProtKB-EC"/>
</dbReference>
<evidence type="ECO:0000256" key="8">
    <source>
        <dbReference type="PIRSR" id="PIRSR005096-3"/>
    </source>
</evidence>
<evidence type="ECO:0000256" key="6">
    <source>
        <dbReference type="PIRSR" id="PIRSR005096-1"/>
    </source>
</evidence>
<dbReference type="RefSeq" id="WP_017263017.1">
    <property type="nucleotide sequence ID" value="NZ_AUAW01000010.1"/>
</dbReference>
<dbReference type="EMBL" id="AZFF01000011">
    <property type="protein sequence ID" value="KRL54049.1"/>
    <property type="molecule type" value="Genomic_DNA"/>
</dbReference>
<dbReference type="eggNOG" id="COG2017">
    <property type="taxonomic scope" value="Bacteria"/>
</dbReference>
<gene>
    <name evidence="9" type="ORF">FD35_GL000635</name>
</gene>
<comment type="function">
    <text evidence="5">Catalyzes the interconversion of alpha and beta anomers of maltose.</text>
</comment>
<dbReference type="PIRSF" id="PIRSF005096">
    <property type="entry name" value="GALM"/>
    <property type="match status" value="1"/>
</dbReference>
<dbReference type="PANTHER" id="PTHR10091">
    <property type="entry name" value="ALDOSE-1-EPIMERASE"/>
    <property type="match status" value="1"/>
</dbReference>
<keyword evidence="10" id="KW-1185">Reference proteome</keyword>
<dbReference type="GO" id="GO:0005737">
    <property type="term" value="C:cytoplasm"/>
    <property type="evidence" value="ECO:0007669"/>
    <property type="project" value="TreeGrafter"/>
</dbReference>
<dbReference type="OrthoDB" id="9779408at2"/>
<dbReference type="InterPro" id="IPR015443">
    <property type="entry name" value="Aldose_1-epimerase"/>
</dbReference>
<dbReference type="GO" id="GO:0006006">
    <property type="term" value="P:glucose metabolic process"/>
    <property type="evidence" value="ECO:0007669"/>
    <property type="project" value="TreeGrafter"/>
</dbReference>
<sequence length="346" mass="37805">MSQSIHATVQPFDTFNGQQIYRFSLVNAHGVTVSALSLGATLYEILLPSGDNLVLNYHHSADYLANPFYVCMGIGRTGGRIGNGEFPMNGKTIHVPVNEGSTTLHGGPHGFNSQLWDGEISTKNGEPEIVFRHLQKSSEDGFPGDLDAEIHYQLSDDDVVRISFVGRSNADTVFNPTLHTYFNLGNNETIKRHTLQINSTEHLAFDDKKVPTGELIEVADTPFDFQKATTLGTAIARMQDTAEKGFDDLFKVTPDDNNRIATLTDPISGHAVDVLSKRNGLVVFTANSFTHDNMNFKRSNGTGQPYEGVALEAQTLPDATKHTGFGNIVLTAGDTSVSTIGYRLHY</sequence>
<comment type="pathway">
    <text evidence="1 5">Carbohydrate metabolism; hexose metabolism.</text>
</comment>
<dbReference type="InterPro" id="IPR047215">
    <property type="entry name" value="Galactose_mutarotase-like"/>
</dbReference>
<feature type="binding site" evidence="7">
    <location>
        <position position="247"/>
    </location>
    <ligand>
        <name>beta-D-galactose</name>
        <dbReference type="ChEBI" id="CHEBI:27667"/>
    </ligand>
</feature>
<organism evidence="9 10">
    <name type="scientific">Furfurilactobacillus rossiae DSM 15814</name>
    <dbReference type="NCBI Taxonomy" id="1114972"/>
    <lineage>
        <taxon>Bacteria</taxon>
        <taxon>Bacillati</taxon>
        <taxon>Bacillota</taxon>
        <taxon>Bacilli</taxon>
        <taxon>Lactobacillales</taxon>
        <taxon>Lactobacillaceae</taxon>
        <taxon>Furfurilactobacillus</taxon>
    </lineage>
</organism>
<evidence type="ECO:0000313" key="9">
    <source>
        <dbReference type="EMBL" id="KRL54049.1"/>
    </source>
</evidence>
<comment type="catalytic activity">
    <reaction evidence="5">
        <text>alpha-maltose = beta-maltose</text>
        <dbReference type="Rhea" id="RHEA:21228"/>
        <dbReference type="ChEBI" id="CHEBI:18147"/>
        <dbReference type="ChEBI" id="CHEBI:18167"/>
        <dbReference type="EC" id="5.1.3.21"/>
    </reaction>
</comment>
<dbReference type="GO" id="GO:0030246">
    <property type="term" value="F:carbohydrate binding"/>
    <property type="evidence" value="ECO:0007669"/>
    <property type="project" value="InterPro"/>
</dbReference>
<keyword evidence="3 5" id="KW-0413">Isomerase</keyword>
<dbReference type="Pfam" id="PF01263">
    <property type="entry name" value="Aldose_epim"/>
    <property type="match status" value="1"/>
</dbReference>
<evidence type="ECO:0000256" key="7">
    <source>
        <dbReference type="PIRSR" id="PIRSR005096-2"/>
    </source>
</evidence>
<feature type="active site" description="Proton donor" evidence="6">
    <location>
        <position position="179"/>
    </location>
</feature>
<dbReference type="GO" id="GO:0004034">
    <property type="term" value="F:aldose 1-epimerase activity"/>
    <property type="evidence" value="ECO:0007669"/>
    <property type="project" value="TreeGrafter"/>
</dbReference>
<dbReference type="GO" id="GO:0033499">
    <property type="term" value="P:galactose catabolic process via UDP-galactose, Leloir pathway"/>
    <property type="evidence" value="ECO:0007669"/>
    <property type="project" value="TreeGrafter"/>
</dbReference>
<evidence type="ECO:0000256" key="5">
    <source>
        <dbReference type="PIRNR" id="PIRNR005096"/>
    </source>
</evidence>
<keyword evidence="4 5" id="KW-0119">Carbohydrate metabolism</keyword>
<dbReference type="InterPro" id="IPR008183">
    <property type="entry name" value="Aldose_1/G6P_1-epimerase"/>
</dbReference>
<dbReference type="Gene3D" id="2.70.98.10">
    <property type="match status" value="1"/>
</dbReference>
<evidence type="ECO:0000256" key="4">
    <source>
        <dbReference type="ARBA" id="ARBA00023277"/>
    </source>
</evidence>
<comment type="caution">
    <text evidence="9">The sequence shown here is derived from an EMBL/GenBank/DDBJ whole genome shotgun (WGS) entry which is preliminary data.</text>
</comment>
<accession>A0A0R1RBJ0</accession>
<dbReference type="CDD" id="cd09019">
    <property type="entry name" value="galactose_mutarotase_like"/>
    <property type="match status" value="1"/>
</dbReference>
<evidence type="ECO:0000256" key="3">
    <source>
        <dbReference type="ARBA" id="ARBA00023235"/>
    </source>
</evidence>
<dbReference type="InterPro" id="IPR011013">
    <property type="entry name" value="Gal_mutarotase_sf_dom"/>
</dbReference>
<feature type="active site" description="Proton acceptor" evidence="6">
    <location>
        <position position="312"/>
    </location>
</feature>
<comment type="similarity">
    <text evidence="2 5">Belongs to the aldose epimerase family.</text>
</comment>
<evidence type="ECO:0000256" key="1">
    <source>
        <dbReference type="ARBA" id="ARBA00005028"/>
    </source>
</evidence>